<dbReference type="EMBL" id="AE010299">
    <property type="protein sequence ID" value="AAM05578.1"/>
    <property type="molecule type" value="Genomic_DNA"/>
</dbReference>
<proteinExistence type="predicted"/>
<name>Q8TNU7_METAC</name>
<dbReference type="GO" id="GO:0016757">
    <property type="term" value="F:glycosyltransferase activity"/>
    <property type="evidence" value="ECO:0000318"/>
    <property type="project" value="GO_Central"/>
</dbReference>
<dbReference type="HOGENOM" id="CLU_047683_0_0_2"/>
<dbReference type="GeneID" id="1474069"/>
<dbReference type="CDD" id="cd03801">
    <property type="entry name" value="GT4_PimA-like"/>
    <property type="match status" value="1"/>
</dbReference>
<dbReference type="Gene3D" id="3.40.50.2000">
    <property type="entry name" value="Glycogen Phosphorylase B"/>
    <property type="match status" value="2"/>
</dbReference>
<dbReference type="InParanoid" id="Q8TNU7"/>
<reference evidence="1 2" key="1">
    <citation type="journal article" date="2002" name="Genome Res.">
        <title>The genome of Methanosarcina acetivorans reveals extensive metabolic and physiological diversity.</title>
        <authorList>
            <person name="Galagan J.E."/>
            <person name="Nusbaum C."/>
            <person name="Roy A."/>
            <person name="Endrizzi M.G."/>
            <person name="Macdonald P."/>
            <person name="FitzHugh W."/>
            <person name="Calvo S."/>
            <person name="Engels R."/>
            <person name="Smirnov S."/>
            <person name="Atnoor D."/>
            <person name="Brown A."/>
            <person name="Allen N."/>
            <person name="Naylor J."/>
            <person name="Stange-Thomann N."/>
            <person name="DeArellano K."/>
            <person name="Johnson R."/>
            <person name="Linton L."/>
            <person name="McEwan P."/>
            <person name="McKernan K."/>
            <person name="Talamas J."/>
            <person name="Tirrell A."/>
            <person name="Ye W."/>
            <person name="Zimmer A."/>
            <person name="Barber R.D."/>
            <person name="Cann I."/>
            <person name="Graham D.E."/>
            <person name="Grahame D.A."/>
            <person name="Guss A."/>
            <person name="Hedderich R."/>
            <person name="Ingram-Smith C."/>
            <person name="Kuettner C.H."/>
            <person name="Krzycki J.A."/>
            <person name="Leigh J.A."/>
            <person name="Li W."/>
            <person name="Liu J."/>
            <person name="Mukhopadhyay B."/>
            <person name="Reeve J.N."/>
            <person name="Smith K."/>
            <person name="Springer T.A."/>
            <person name="Umayam L.A."/>
            <person name="White O."/>
            <person name="White R.H."/>
            <person name="de Macario E.C."/>
            <person name="Ferry J.G."/>
            <person name="Jarrell K.F."/>
            <person name="Jing H."/>
            <person name="Macario A.J.L."/>
            <person name="Paulsen I."/>
            <person name="Pritchett M."/>
            <person name="Sowers K.R."/>
            <person name="Swanson R.V."/>
            <person name="Zinder S.H."/>
            <person name="Lander E."/>
            <person name="Metcalf W.W."/>
            <person name="Birren B."/>
        </authorList>
    </citation>
    <scope>NUCLEOTIDE SEQUENCE [LARGE SCALE GENOMIC DNA]</scope>
    <source>
        <strain evidence="2">ATCC 35395 / DSM 2834 / JCM 12185 / C2A</strain>
    </source>
</reference>
<sequence>MPLKEPKCIEIQRAIMRILHIGNVAGIPQELAKEQRKLGYKSEVISFQNHPFNYSNEHCYPVNSKFPYNYIERFIIFLKIFYKYDIYHFHGGTILPKGVDSIIWKLLEKRLIIHHHGSELRYKKEEYMYSKCADKIIVSTPDLLEWSPHAIWLPNPIDTQRYLFVKSHLQAHKLRILHAPSNQSVKGTEYVIQAINKLEQDGYDIDFILLENISHDEVLKQIELSDIIVDQLILGWYGVFSIEAMCIGKPVLCYIKPDLLVSFQDLPILNTTPESVYTNLIKLIESPELRIKLGIQGRKYVEKTHDSRMITKKLIDLYTK</sequence>
<dbReference type="EnsemblBacteria" id="AAM05578">
    <property type="protein sequence ID" value="AAM05578"/>
    <property type="gene ID" value="MA_2181"/>
</dbReference>
<organism evidence="1 2">
    <name type="scientific">Methanosarcina acetivorans (strain ATCC 35395 / DSM 2834 / JCM 12185 / C2A)</name>
    <dbReference type="NCBI Taxonomy" id="188937"/>
    <lineage>
        <taxon>Archaea</taxon>
        <taxon>Methanobacteriati</taxon>
        <taxon>Methanobacteriota</taxon>
        <taxon>Stenosarchaea group</taxon>
        <taxon>Methanomicrobia</taxon>
        <taxon>Methanosarcinales</taxon>
        <taxon>Methanosarcinaceae</taxon>
        <taxon>Methanosarcina</taxon>
    </lineage>
</organism>
<accession>Q8TNU7</accession>
<dbReference type="Proteomes" id="UP000002487">
    <property type="component" value="Chromosome"/>
</dbReference>
<keyword evidence="2" id="KW-1185">Reference proteome</keyword>
<dbReference type="RefSeq" id="WP_011022166.1">
    <property type="nucleotide sequence ID" value="NC_003552.1"/>
</dbReference>
<dbReference type="OrthoDB" id="11420at2157"/>
<evidence type="ECO:0000313" key="2">
    <source>
        <dbReference type="Proteomes" id="UP000002487"/>
    </source>
</evidence>
<dbReference type="KEGG" id="mac:MA_2181"/>
<protein>
    <submittedName>
        <fullName evidence="1">Uncharacterized protein</fullName>
    </submittedName>
</protein>
<gene>
    <name evidence="1" type="ordered locus">MA_2181</name>
</gene>
<dbReference type="AlphaFoldDB" id="Q8TNU7"/>
<evidence type="ECO:0000313" key="1">
    <source>
        <dbReference type="EMBL" id="AAM05578.1"/>
    </source>
</evidence>
<dbReference type="SUPFAM" id="SSF53756">
    <property type="entry name" value="UDP-Glycosyltransferase/glycogen phosphorylase"/>
    <property type="match status" value="1"/>
</dbReference>